<sequence length="153" mass="16058">MSLALAASRTVALVLVGLYAGGVVFVVLAPSVSRMPGAAYIRYWQALNADYGRSMPPLLLVSVAALLVAAVLSWQRGWLVFGLGAAALVLVVLTVVLTVAGLEPLNQVAGAWDPDAPPAGWDEVRQRWLTLHLVRTALALAAFACLIAAQQAD</sequence>
<reference evidence="2" key="1">
    <citation type="submission" date="2022-11" db="EMBL/GenBank/DDBJ databases">
        <title>Nonomuraea corallina sp. nov., a new species of the genus Nonomuraea isolated from sea side sediment in Thai sea.</title>
        <authorList>
            <person name="Ngamcharungchit C."/>
            <person name="Matsumoto A."/>
            <person name="Suriyachadkun C."/>
            <person name="Panbangred W."/>
            <person name="Inahashi Y."/>
            <person name="Intra B."/>
        </authorList>
    </citation>
    <scope>NUCLEOTIDE SEQUENCE</scope>
    <source>
        <strain evidence="2">MCN248</strain>
    </source>
</reference>
<comment type="caution">
    <text evidence="2">The sequence shown here is derived from an EMBL/GenBank/DDBJ whole genome shotgun (WGS) entry which is preliminary data.</text>
</comment>
<name>A0ABT4S6C9_9ACTN</name>
<feature type="transmembrane region" description="Helical" evidence="1">
    <location>
        <begin position="79"/>
        <end position="102"/>
    </location>
</feature>
<feature type="transmembrane region" description="Helical" evidence="1">
    <location>
        <begin position="12"/>
        <end position="33"/>
    </location>
</feature>
<feature type="transmembrane region" description="Helical" evidence="1">
    <location>
        <begin position="53"/>
        <end position="72"/>
    </location>
</feature>
<protein>
    <submittedName>
        <fullName evidence="2">DUF1772 domain-containing protein</fullName>
    </submittedName>
</protein>
<keyword evidence="1" id="KW-1133">Transmembrane helix</keyword>
<keyword evidence="1" id="KW-0472">Membrane</keyword>
<proteinExistence type="predicted"/>
<organism evidence="2 3">
    <name type="scientific">Nonomuraea corallina</name>
    <dbReference type="NCBI Taxonomy" id="2989783"/>
    <lineage>
        <taxon>Bacteria</taxon>
        <taxon>Bacillati</taxon>
        <taxon>Actinomycetota</taxon>
        <taxon>Actinomycetes</taxon>
        <taxon>Streptosporangiales</taxon>
        <taxon>Streptosporangiaceae</taxon>
        <taxon>Nonomuraea</taxon>
    </lineage>
</organism>
<dbReference type="EMBL" id="JAPNNL010000011">
    <property type="protein sequence ID" value="MDA0632732.1"/>
    <property type="molecule type" value="Genomic_DNA"/>
</dbReference>
<evidence type="ECO:0000256" key="1">
    <source>
        <dbReference type="SAM" id="Phobius"/>
    </source>
</evidence>
<feature type="transmembrane region" description="Helical" evidence="1">
    <location>
        <begin position="128"/>
        <end position="149"/>
    </location>
</feature>
<keyword evidence="1" id="KW-0812">Transmembrane</keyword>
<gene>
    <name evidence="2" type="ORF">OUY22_04830</name>
</gene>
<dbReference type="InterPro" id="IPR013901">
    <property type="entry name" value="Anthrone_oxy"/>
</dbReference>
<accession>A0ABT4S6C9</accession>
<dbReference type="Proteomes" id="UP001144036">
    <property type="component" value="Unassembled WGS sequence"/>
</dbReference>
<dbReference type="Pfam" id="PF08592">
    <property type="entry name" value="Anthrone_oxy"/>
    <property type="match status" value="1"/>
</dbReference>
<keyword evidence="3" id="KW-1185">Reference proteome</keyword>
<evidence type="ECO:0000313" key="2">
    <source>
        <dbReference type="EMBL" id="MDA0632732.1"/>
    </source>
</evidence>
<evidence type="ECO:0000313" key="3">
    <source>
        <dbReference type="Proteomes" id="UP001144036"/>
    </source>
</evidence>
<dbReference type="RefSeq" id="WP_270153513.1">
    <property type="nucleotide sequence ID" value="NZ_JAPNNL010000011.1"/>
</dbReference>